<evidence type="ECO:0000313" key="8">
    <source>
        <dbReference type="Proteomes" id="UP000198281"/>
    </source>
</evidence>
<reference evidence="8" key="1">
    <citation type="submission" date="2017-06" db="EMBL/GenBank/DDBJ databases">
        <authorList>
            <person name="Varghese N."/>
            <person name="Submissions S."/>
        </authorList>
    </citation>
    <scope>NUCLEOTIDE SEQUENCE [LARGE SCALE GENOMIC DNA]</scope>
    <source>
        <strain evidence="8">LNB2</strain>
    </source>
</reference>
<dbReference type="GO" id="GO:0003700">
    <property type="term" value="F:DNA-binding transcription factor activity"/>
    <property type="evidence" value="ECO:0007669"/>
    <property type="project" value="TreeGrafter"/>
</dbReference>
<evidence type="ECO:0000259" key="6">
    <source>
        <dbReference type="PROSITE" id="PS50977"/>
    </source>
</evidence>
<dbReference type="Pfam" id="PF02909">
    <property type="entry name" value="TetR_C_1"/>
    <property type="match status" value="1"/>
</dbReference>
<dbReference type="RefSeq" id="WP_245842956.1">
    <property type="nucleotide sequence ID" value="NZ_FZOS01000020.1"/>
</dbReference>
<dbReference type="SUPFAM" id="SSF46689">
    <property type="entry name" value="Homeodomain-like"/>
    <property type="match status" value="1"/>
</dbReference>
<feature type="compositionally biased region" description="Basic residues" evidence="5">
    <location>
        <begin position="234"/>
        <end position="250"/>
    </location>
</feature>
<dbReference type="PANTHER" id="PTHR30055">
    <property type="entry name" value="HTH-TYPE TRANSCRIPTIONAL REGULATOR RUTR"/>
    <property type="match status" value="1"/>
</dbReference>
<dbReference type="AlphaFoldDB" id="A0A239HYB1"/>
<dbReference type="InterPro" id="IPR001647">
    <property type="entry name" value="HTH_TetR"/>
</dbReference>
<gene>
    <name evidence="7" type="ORF">SAMN06295912_1203</name>
</gene>
<evidence type="ECO:0000256" key="3">
    <source>
        <dbReference type="ARBA" id="ARBA00023163"/>
    </source>
</evidence>
<feature type="DNA-binding region" description="H-T-H motif" evidence="4">
    <location>
        <begin position="41"/>
        <end position="60"/>
    </location>
</feature>
<dbReference type="EMBL" id="FZOS01000020">
    <property type="protein sequence ID" value="SNS86231.1"/>
    <property type="molecule type" value="Genomic_DNA"/>
</dbReference>
<organism evidence="7 8">
    <name type="scientific">Edaphosphingomonas laterariae</name>
    <dbReference type="NCBI Taxonomy" id="861865"/>
    <lineage>
        <taxon>Bacteria</taxon>
        <taxon>Pseudomonadati</taxon>
        <taxon>Pseudomonadota</taxon>
        <taxon>Alphaproteobacteria</taxon>
        <taxon>Sphingomonadales</taxon>
        <taxon>Rhizorhabdaceae</taxon>
        <taxon>Edaphosphingomonas</taxon>
    </lineage>
</organism>
<evidence type="ECO:0000256" key="5">
    <source>
        <dbReference type="SAM" id="MobiDB-lite"/>
    </source>
</evidence>
<sequence>MTEGLNAKWLAKSQGSVGRPRSLTRDMVIDAAVELGLDRFSMTRVAERLGVGISTLYQYVANRDELLRLAIDRQLSAVALPRDQEQSWSDYIIEYATSLRDALAGEPHLILQVMDGGGGIERELAVTERFVEVLVARGFSVEEAVSAWRCIGAATLGAAITVCRDRAAVARNGSSDRMLRQAFAHFEPGQLPLMRQGVDAYARQMDLVEELLRPFIESIARRRGEPSPWEVKQSAKRHNRTGGKKSRTHS</sequence>
<accession>A0A239HYB1</accession>
<keyword evidence="1" id="KW-0805">Transcription regulation</keyword>
<protein>
    <submittedName>
        <fullName evidence="7">Transcriptional regulator, TetR family</fullName>
    </submittedName>
</protein>
<proteinExistence type="predicted"/>
<dbReference type="SUPFAM" id="SSF48498">
    <property type="entry name" value="Tetracyclin repressor-like, C-terminal domain"/>
    <property type="match status" value="1"/>
</dbReference>
<dbReference type="InterPro" id="IPR004111">
    <property type="entry name" value="Repressor_TetR_C"/>
</dbReference>
<evidence type="ECO:0000256" key="1">
    <source>
        <dbReference type="ARBA" id="ARBA00023015"/>
    </source>
</evidence>
<dbReference type="GO" id="GO:0000976">
    <property type="term" value="F:transcription cis-regulatory region binding"/>
    <property type="evidence" value="ECO:0007669"/>
    <property type="project" value="TreeGrafter"/>
</dbReference>
<name>A0A239HYB1_9SPHN</name>
<dbReference type="InterPro" id="IPR036271">
    <property type="entry name" value="Tet_transcr_reg_TetR-rel_C_sf"/>
</dbReference>
<keyword evidence="8" id="KW-1185">Reference proteome</keyword>
<dbReference type="PANTHER" id="PTHR30055:SF151">
    <property type="entry name" value="TRANSCRIPTIONAL REGULATORY PROTEIN"/>
    <property type="match status" value="1"/>
</dbReference>
<evidence type="ECO:0000256" key="4">
    <source>
        <dbReference type="PROSITE-ProRule" id="PRU00335"/>
    </source>
</evidence>
<keyword evidence="2 4" id="KW-0238">DNA-binding</keyword>
<evidence type="ECO:0000313" key="7">
    <source>
        <dbReference type="EMBL" id="SNS86231.1"/>
    </source>
</evidence>
<evidence type="ECO:0000256" key="2">
    <source>
        <dbReference type="ARBA" id="ARBA00023125"/>
    </source>
</evidence>
<dbReference type="GO" id="GO:0045892">
    <property type="term" value="P:negative regulation of DNA-templated transcription"/>
    <property type="evidence" value="ECO:0007669"/>
    <property type="project" value="InterPro"/>
</dbReference>
<dbReference type="Proteomes" id="UP000198281">
    <property type="component" value="Unassembled WGS sequence"/>
</dbReference>
<dbReference type="PROSITE" id="PS50977">
    <property type="entry name" value="HTH_TETR_2"/>
    <property type="match status" value="1"/>
</dbReference>
<dbReference type="InterPro" id="IPR050109">
    <property type="entry name" value="HTH-type_TetR-like_transc_reg"/>
</dbReference>
<dbReference type="Gene3D" id="1.10.357.10">
    <property type="entry name" value="Tetracycline Repressor, domain 2"/>
    <property type="match status" value="1"/>
</dbReference>
<keyword evidence="3" id="KW-0804">Transcription</keyword>
<feature type="domain" description="HTH tetR-type" evidence="6">
    <location>
        <begin position="18"/>
        <end position="78"/>
    </location>
</feature>
<feature type="region of interest" description="Disordered" evidence="5">
    <location>
        <begin position="223"/>
        <end position="250"/>
    </location>
</feature>
<dbReference type="InterPro" id="IPR009057">
    <property type="entry name" value="Homeodomain-like_sf"/>
</dbReference>